<dbReference type="RefSeq" id="WP_145421667.1">
    <property type="nucleotide sequence ID" value="NZ_CP036526.1"/>
</dbReference>
<feature type="domain" description="Histone deacetylase" evidence="3">
    <location>
        <begin position="91"/>
        <end position="367"/>
    </location>
</feature>
<dbReference type="InterPro" id="IPR023696">
    <property type="entry name" value="Ureohydrolase_dom_sf"/>
</dbReference>
<organism evidence="4 5">
    <name type="scientific">Stieleria marina</name>
    <dbReference type="NCBI Taxonomy" id="1930275"/>
    <lineage>
        <taxon>Bacteria</taxon>
        <taxon>Pseudomonadati</taxon>
        <taxon>Planctomycetota</taxon>
        <taxon>Planctomycetia</taxon>
        <taxon>Pirellulales</taxon>
        <taxon>Pirellulaceae</taxon>
        <taxon>Stieleria</taxon>
    </lineage>
</organism>
<dbReference type="OrthoDB" id="9808367at2"/>
<dbReference type="Proteomes" id="UP000319817">
    <property type="component" value="Chromosome"/>
</dbReference>
<evidence type="ECO:0000259" key="3">
    <source>
        <dbReference type="Pfam" id="PF00850"/>
    </source>
</evidence>
<dbReference type="EMBL" id="CP036526">
    <property type="protein sequence ID" value="QDT13824.1"/>
    <property type="molecule type" value="Genomic_DNA"/>
</dbReference>
<dbReference type="PANTHER" id="PTHR10625:SF23">
    <property type="entry name" value="HISTONE DEACETYLASE 11"/>
    <property type="match status" value="1"/>
</dbReference>
<dbReference type="InterPro" id="IPR044150">
    <property type="entry name" value="HDAC_classIV"/>
</dbReference>
<evidence type="ECO:0000313" key="5">
    <source>
        <dbReference type="Proteomes" id="UP000319817"/>
    </source>
</evidence>
<dbReference type="AlphaFoldDB" id="A0A517P376"/>
<evidence type="ECO:0000313" key="4">
    <source>
        <dbReference type="EMBL" id="QDT13824.1"/>
    </source>
</evidence>
<dbReference type="SUPFAM" id="SSF52768">
    <property type="entry name" value="Arginase/deacetylase"/>
    <property type="match status" value="1"/>
</dbReference>
<keyword evidence="2" id="KW-0378">Hydrolase</keyword>
<gene>
    <name evidence="4" type="primary">acuC</name>
    <name evidence="4" type="ORF">K239x_58440</name>
</gene>
<dbReference type="PRINTS" id="PR01270">
    <property type="entry name" value="HDASUPER"/>
</dbReference>
<name>A0A517P376_9BACT</name>
<dbReference type="CDD" id="cd09993">
    <property type="entry name" value="HDAC_classIV"/>
    <property type="match status" value="1"/>
</dbReference>
<dbReference type="InterPro" id="IPR000286">
    <property type="entry name" value="HDACs"/>
</dbReference>
<accession>A0A517P376</accession>
<evidence type="ECO:0000256" key="1">
    <source>
        <dbReference type="ARBA" id="ARBA00005947"/>
    </source>
</evidence>
<keyword evidence="5" id="KW-1185">Reference proteome</keyword>
<reference evidence="4 5" key="1">
    <citation type="submission" date="2019-02" db="EMBL/GenBank/DDBJ databases">
        <title>Deep-cultivation of Planctomycetes and their phenomic and genomic characterization uncovers novel biology.</title>
        <authorList>
            <person name="Wiegand S."/>
            <person name="Jogler M."/>
            <person name="Boedeker C."/>
            <person name="Pinto D."/>
            <person name="Vollmers J."/>
            <person name="Rivas-Marin E."/>
            <person name="Kohn T."/>
            <person name="Peeters S.H."/>
            <person name="Heuer A."/>
            <person name="Rast P."/>
            <person name="Oberbeckmann S."/>
            <person name="Bunk B."/>
            <person name="Jeske O."/>
            <person name="Meyerdierks A."/>
            <person name="Storesund J.E."/>
            <person name="Kallscheuer N."/>
            <person name="Luecker S."/>
            <person name="Lage O.M."/>
            <person name="Pohl T."/>
            <person name="Merkel B.J."/>
            <person name="Hornburger P."/>
            <person name="Mueller R.-W."/>
            <person name="Bruemmer F."/>
            <person name="Labrenz M."/>
            <person name="Spormann A.M."/>
            <person name="Op den Camp H."/>
            <person name="Overmann J."/>
            <person name="Amann R."/>
            <person name="Jetten M.S.M."/>
            <person name="Mascher T."/>
            <person name="Medema M.H."/>
            <person name="Devos D.P."/>
            <person name="Kaster A.-K."/>
            <person name="Ovreas L."/>
            <person name="Rohde M."/>
            <person name="Galperin M.Y."/>
            <person name="Jogler C."/>
        </authorList>
    </citation>
    <scope>NUCLEOTIDE SEQUENCE [LARGE SCALE GENOMIC DNA]</scope>
    <source>
        <strain evidence="4 5">K23_9</strain>
    </source>
</reference>
<dbReference type="InterPro" id="IPR023801">
    <property type="entry name" value="His_deacetylse_dom"/>
</dbReference>
<dbReference type="GO" id="GO:0040029">
    <property type="term" value="P:epigenetic regulation of gene expression"/>
    <property type="evidence" value="ECO:0007669"/>
    <property type="project" value="TreeGrafter"/>
</dbReference>
<dbReference type="GO" id="GO:0016787">
    <property type="term" value="F:hydrolase activity"/>
    <property type="evidence" value="ECO:0007669"/>
    <property type="project" value="UniProtKB-KW"/>
</dbReference>
<proteinExistence type="inferred from homology"/>
<dbReference type="PANTHER" id="PTHR10625">
    <property type="entry name" value="HISTONE DEACETYLASE HDAC1-RELATED"/>
    <property type="match status" value="1"/>
</dbReference>
<protein>
    <submittedName>
        <fullName evidence="4">Acetoin utilization protein AcuC</fullName>
    </submittedName>
</protein>
<comment type="similarity">
    <text evidence="1">Belongs to the histone deacetylase family.</text>
</comment>
<dbReference type="GO" id="GO:0004407">
    <property type="term" value="F:histone deacetylase activity"/>
    <property type="evidence" value="ECO:0007669"/>
    <property type="project" value="InterPro"/>
</dbReference>
<evidence type="ECO:0000256" key="2">
    <source>
        <dbReference type="ARBA" id="ARBA00022801"/>
    </source>
</evidence>
<dbReference type="InterPro" id="IPR037138">
    <property type="entry name" value="His_deacetylse_dom_sf"/>
</dbReference>
<dbReference type="Pfam" id="PF00850">
    <property type="entry name" value="Hist_deacetyl"/>
    <property type="match status" value="1"/>
</dbReference>
<sequence>MFKRKRWIILLLAVPLLAWIAFINFPGRQHPYSPSIDEASDDVSANQTEQADEPGTIDQVLKEPASTLPFNISLVYSPSYLINVGGLERMHPFDIKKYQRICDALVKDGVCEHKDFLSPEPLTNDDLLLVHTPKYLQSLASRTKVAGYLEAPILMLAPVSLDTAILQPFRHASGGTLLASRAAIRSGIGINLGGGYHHAKPHTGEGFCLFADVPIAIRRLQAEKLIQRAVVVDVDVHQGNGTILCLPDDDTTFTFSMHQRGIYPLPKEKGDLDIELPSGMNDDEYLRELSAQLPAVLDQSQADICFVVGGCDTLDGDPLASLRMTHQGIVRRDQMIIDECIKRNIAVVFTLSGGYSKDAWKAQYESVKNLINRQTLAAP</sequence>
<dbReference type="Gene3D" id="3.40.800.20">
    <property type="entry name" value="Histone deacetylase domain"/>
    <property type="match status" value="1"/>
</dbReference>